<dbReference type="InterPro" id="IPR013822">
    <property type="entry name" value="Signal_recog_particl_SRP54_hlx"/>
</dbReference>
<evidence type="ECO:0000256" key="6">
    <source>
        <dbReference type="ARBA" id="ARBA00023136"/>
    </source>
</evidence>
<dbReference type="EMBL" id="DVFJ01000037">
    <property type="protein sequence ID" value="HIQ72680.1"/>
    <property type="molecule type" value="Genomic_DNA"/>
</dbReference>
<evidence type="ECO:0000256" key="8">
    <source>
        <dbReference type="ARBA" id="ARBA00048027"/>
    </source>
</evidence>
<evidence type="ECO:0000256" key="4">
    <source>
        <dbReference type="ARBA" id="ARBA00022801"/>
    </source>
</evidence>
<evidence type="ECO:0000313" key="11">
    <source>
        <dbReference type="EMBL" id="HIQ72680.1"/>
    </source>
</evidence>
<comment type="similarity">
    <text evidence="9">Belongs to the GTP-binding SRP family. FtsY subfamily.</text>
</comment>
<dbReference type="PROSITE" id="PS00300">
    <property type="entry name" value="SRP54"/>
    <property type="match status" value="1"/>
</dbReference>
<dbReference type="FunFam" id="1.20.120.140:FF:000002">
    <property type="entry name" value="Signal recognition particle receptor FtsY"/>
    <property type="match status" value="1"/>
</dbReference>
<comment type="function">
    <text evidence="9">Involved in targeting and insertion of nascent membrane proteins into the cytoplasmic membrane. Acts as a receptor for the complex formed by the signal recognition particle (SRP) and the ribosome-nascent chain (RNC).</text>
</comment>
<evidence type="ECO:0000256" key="3">
    <source>
        <dbReference type="ARBA" id="ARBA00022741"/>
    </source>
</evidence>
<feature type="binding site" evidence="9">
    <location>
        <begin position="111"/>
        <end position="118"/>
    </location>
    <ligand>
        <name>GTP</name>
        <dbReference type="ChEBI" id="CHEBI:37565"/>
    </ligand>
</feature>
<keyword evidence="7 9" id="KW-0675">Receptor</keyword>
<dbReference type="PANTHER" id="PTHR43134:SF1">
    <property type="entry name" value="SIGNAL RECOGNITION PARTICLE RECEPTOR SUBUNIT ALPHA"/>
    <property type="match status" value="1"/>
</dbReference>
<keyword evidence="3 9" id="KW-0547">Nucleotide-binding</keyword>
<dbReference type="SUPFAM" id="SSF47364">
    <property type="entry name" value="Domain of the SRP/SRP receptor G-proteins"/>
    <property type="match status" value="1"/>
</dbReference>
<dbReference type="CDD" id="cd17874">
    <property type="entry name" value="FtsY"/>
    <property type="match status" value="1"/>
</dbReference>
<comment type="catalytic activity">
    <reaction evidence="8 9">
        <text>GTP + H2O = GDP + phosphate + H(+)</text>
        <dbReference type="Rhea" id="RHEA:19669"/>
        <dbReference type="ChEBI" id="CHEBI:15377"/>
        <dbReference type="ChEBI" id="CHEBI:15378"/>
        <dbReference type="ChEBI" id="CHEBI:37565"/>
        <dbReference type="ChEBI" id="CHEBI:43474"/>
        <dbReference type="ChEBI" id="CHEBI:58189"/>
        <dbReference type="EC" id="3.6.5.4"/>
    </reaction>
</comment>
<dbReference type="SMART" id="SM00382">
    <property type="entry name" value="AAA"/>
    <property type="match status" value="1"/>
</dbReference>
<dbReference type="HAMAP" id="MF_00920">
    <property type="entry name" value="FtsY"/>
    <property type="match status" value="1"/>
</dbReference>
<dbReference type="AlphaFoldDB" id="A0A9D1CRH6"/>
<evidence type="ECO:0000256" key="2">
    <source>
        <dbReference type="ARBA" id="ARBA00022490"/>
    </source>
</evidence>
<dbReference type="InterPro" id="IPR042101">
    <property type="entry name" value="SRP54_N_sf"/>
</dbReference>
<dbReference type="InterPro" id="IPR004390">
    <property type="entry name" value="SR_rcpt_FtsY"/>
</dbReference>
<dbReference type="NCBIfam" id="TIGR00064">
    <property type="entry name" value="ftsY"/>
    <property type="match status" value="1"/>
</dbReference>
<keyword evidence="6 9" id="KW-0472">Membrane</keyword>
<dbReference type="InterPro" id="IPR000897">
    <property type="entry name" value="SRP54_GTPase_dom"/>
</dbReference>
<reference evidence="11" key="1">
    <citation type="submission" date="2020-10" db="EMBL/GenBank/DDBJ databases">
        <authorList>
            <person name="Gilroy R."/>
        </authorList>
    </citation>
    <scope>NUCLEOTIDE SEQUENCE</scope>
    <source>
        <strain evidence="11">ChiSxjej2B14-6234</strain>
    </source>
</reference>
<dbReference type="GO" id="GO:0005886">
    <property type="term" value="C:plasma membrane"/>
    <property type="evidence" value="ECO:0007669"/>
    <property type="project" value="UniProtKB-SubCell"/>
</dbReference>
<dbReference type="SMART" id="SM00962">
    <property type="entry name" value="SRP54"/>
    <property type="match status" value="1"/>
</dbReference>
<dbReference type="GO" id="GO:0005047">
    <property type="term" value="F:signal recognition particle binding"/>
    <property type="evidence" value="ECO:0007669"/>
    <property type="project" value="TreeGrafter"/>
</dbReference>
<evidence type="ECO:0000259" key="10">
    <source>
        <dbReference type="PROSITE" id="PS00300"/>
    </source>
</evidence>
<organism evidence="11 12">
    <name type="scientific">Candidatus Onthenecus intestinigallinarum</name>
    <dbReference type="NCBI Taxonomy" id="2840875"/>
    <lineage>
        <taxon>Bacteria</taxon>
        <taxon>Bacillati</taxon>
        <taxon>Bacillota</taxon>
        <taxon>Clostridia</taxon>
        <taxon>Eubacteriales</taxon>
        <taxon>Candidatus Onthenecus</taxon>
    </lineage>
</organism>
<evidence type="ECO:0000256" key="1">
    <source>
        <dbReference type="ARBA" id="ARBA00022475"/>
    </source>
</evidence>
<dbReference type="FunFam" id="3.40.50.300:FF:000053">
    <property type="entry name" value="Signal recognition particle receptor FtsY"/>
    <property type="match status" value="1"/>
</dbReference>
<dbReference type="InterPro" id="IPR003593">
    <property type="entry name" value="AAA+_ATPase"/>
</dbReference>
<evidence type="ECO:0000256" key="5">
    <source>
        <dbReference type="ARBA" id="ARBA00023134"/>
    </source>
</evidence>
<dbReference type="Gene3D" id="3.40.50.300">
    <property type="entry name" value="P-loop containing nucleotide triphosphate hydrolases"/>
    <property type="match status" value="1"/>
</dbReference>
<evidence type="ECO:0000256" key="9">
    <source>
        <dbReference type="HAMAP-Rule" id="MF_00920"/>
    </source>
</evidence>
<dbReference type="GO" id="GO:0005525">
    <property type="term" value="F:GTP binding"/>
    <property type="evidence" value="ECO:0007669"/>
    <property type="project" value="UniProtKB-UniRule"/>
</dbReference>
<dbReference type="InterPro" id="IPR036225">
    <property type="entry name" value="SRP/SRP_N"/>
</dbReference>
<keyword evidence="2 9" id="KW-0963">Cytoplasm</keyword>
<dbReference type="InterPro" id="IPR027417">
    <property type="entry name" value="P-loop_NTPase"/>
</dbReference>
<feature type="binding site" evidence="9">
    <location>
        <begin position="257"/>
        <end position="260"/>
    </location>
    <ligand>
        <name>GTP</name>
        <dbReference type="ChEBI" id="CHEBI:37565"/>
    </ligand>
</feature>
<dbReference type="Pfam" id="PF00448">
    <property type="entry name" value="SRP54"/>
    <property type="match status" value="1"/>
</dbReference>
<reference evidence="11" key="2">
    <citation type="journal article" date="2021" name="PeerJ">
        <title>Extensive microbial diversity within the chicken gut microbiome revealed by metagenomics and culture.</title>
        <authorList>
            <person name="Gilroy R."/>
            <person name="Ravi A."/>
            <person name="Getino M."/>
            <person name="Pursley I."/>
            <person name="Horton D.L."/>
            <person name="Alikhan N.F."/>
            <person name="Baker D."/>
            <person name="Gharbi K."/>
            <person name="Hall N."/>
            <person name="Watson M."/>
            <person name="Adriaenssens E.M."/>
            <person name="Foster-Nyarko E."/>
            <person name="Jarju S."/>
            <person name="Secka A."/>
            <person name="Antonio M."/>
            <person name="Oren A."/>
            <person name="Chaudhuri R.R."/>
            <person name="La Ragione R."/>
            <person name="Hildebrand F."/>
            <person name="Pallen M.J."/>
        </authorList>
    </citation>
    <scope>NUCLEOTIDE SEQUENCE</scope>
    <source>
        <strain evidence="11">ChiSxjej2B14-6234</strain>
    </source>
</reference>
<comment type="caution">
    <text evidence="11">The sequence shown here is derived from an EMBL/GenBank/DDBJ whole genome shotgun (WGS) entry which is preliminary data.</text>
</comment>
<name>A0A9D1CRH6_9FIRM</name>
<dbReference type="GO" id="GO:0005737">
    <property type="term" value="C:cytoplasm"/>
    <property type="evidence" value="ECO:0007669"/>
    <property type="project" value="UniProtKB-SubCell"/>
</dbReference>
<comment type="subcellular location">
    <subcellularLocation>
        <location evidence="9">Cell membrane</location>
        <topology evidence="9">Peripheral membrane protein</topology>
        <orientation evidence="9">Cytoplasmic side</orientation>
    </subcellularLocation>
    <subcellularLocation>
        <location evidence="9">Cytoplasm</location>
    </subcellularLocation>
</comment>
<evidence type="ECO:0000256" key="7">
    <source>
        <dbReference type="ARBA" id="ARBA00023170"/>
    </source>
</evidence>
<dbReference type="SMART" id="SM00963">
    <property type="entry name" value="SRP54_N"/>
    <property type="match status" value="1"/>
</dbReference>
<dbReference type="PANTHER" id="PTHR43134">
    <property type="entry name" value="SIGNAL RECOGNITION PARTICLE RECEPTOR SUBUNIT ALPHA"/>
    <property type="match status" value="1"/>
</dbReference>
<sequence length="304" mass="33552">MTEERKKGFFARLKEGLQRTRDTLAGRVDELVGSTREIDEDFYEELTDILIMADIGMKTADEAIAELKRRVAAEKTRSADRAREILKDILKEKMNMPRPPLKWPMVMLIVGVNGVGKTTTIGKLALRFKDAQHTVMLAAADTFRAAAADQLEIWARRADVPLVRRDEGTDPAAVVYDAVQSAKGRGADLLIVDTAGRLHNKKNLMEELRKMSRIIEREYPQAQVRTLLVIDATTGQNGLSQAREFNDVADITGIVLTKLDGTAKGGIAVAIRDALNVPVLYVGVGEGIDDLQAFDASEFVDAIF</sequence>
<gene>
    <name evidence="9 11" type="primary">ftsY</name>
    <name evidence="11" type="ORF">IAB73_10795</name>
</gene>
<dbReference type="Proteomes" id="UP000886887">
    <property type="component" value="Unassembled WGS sequence"/>
</dbReference>
<dbReference type="Gene3D" id="1.20.120.140">
    <property type="entry name" value="Signal recognition particle SRP54, nucleotide-binding domain"/>
    <property type="match status" value="1"/>
</dbReference>
<dbReference type="EC" id="3.6.5.4" evidence="9"/>
<keyword evidence="4 9" id="KW-0378">Hydrolase</keyword>
<proteinExistence type="inferred from homology"/>
<keyword evidence="5 9" id="KW-0342">GTP-binding</keyword>
<evidence type="ECO:0000313" key="12">
    <source>
        <dbReference type="Proteomes" id="UP000886887"/>
    </source>
</evidence>
<feature type="binding site" evidence="9">
    <location>
        <begin position="193"/>
        <end position="197"/>
    </location>
    <ligand>
        <name>GTP</name>
        <dbReference type="ChEBI" id="CHEBI:37565"/>
    </ligand>
</feature>
<dbReference type="GO" id="GO:0006614">
    <property type="term" value="P:SRP-dependent cotranslational protein targeting to membrane"/>
    <property type="evidence" value="ECO:0007669"/>
    <property type="project" value="InterPro"/>
</dbReference>
<keyword evidence="1 9" id="KW-1003">Cell membrane</keyword>
<comment type="subunit">
    <text evidence="9">Part of the signal recognition particle protein translocation system, which is composed of SRP and FtsY.</text>
</comment>
<feature type="domain" description="SRP54-type proteins GTP-binding" evidence="10">
    <location>
        <begin position="278"/>
        <end position="291"/>
    </location>
</feature>
<protein>
    <recommendedName>
        <fullName evidence="9">Signal recognition particle receptor FtsY</fullName>
        <shortName evidence="9">SRP receptor</shortName>
        <ecNumber evidence="9">3.6.5.4</ecNumber>
    </recommendedName>
</protein>
<accession>A0A9D1CRH6</accession>
<dbReference type="SUPFAM" id="SSF52540">
    <property type="entry name" value="P-loop containing nucleoside triphosphate hydrolases"/>
    <property type="match status" value="1"/>
</dbReference>
<dbReference type="GO" id="GO:0003924">
    <property type="term" value="F:GTPase activity"/>
    <property type="evidence" value="ECO:0007669"/>
    <property type="project" value="UniProtKB-UniRule"/>
</dbReference>
<dbReference type="Pfam" id="PF02881">
    <property type="entry name" value="SRP54_N"/>
    <property type="match status" value="1"/>
</dbReference>